<proteinExistence type="predicted"/>
<organism evidence="1 2">
    <name type="scientific">Achromobacter insolitus</name>
    <dbReference type="NCBI Taxonomy" id="217204"/>
    <lineage>
        <taxon>Bacteria</taxon>
        <taxon>Pseudomonadati</taxon>
        <taxon>Pseudomonadota</taxon>
        <taxon>Betaproteobacteria</taxon>
        <taxon>Burkholderiales</taxon>
        <taxon>Alcaligenaceae</taxon>
        <taxon>Achromobacter</taxon>
    </lineage>
</organism>
<protein>
    <submittedName>
        <fullName evidence="1">Uncharacterized protein</fullName>
    </submittedName>
</protein>
<keyword evidence="2" id="KW-1185">Reference proteome</keyword>
<dbReference type="AlphaFoldDB" id="A0A6S7F521"/>
<name>A0A6S7F521_9BURK</name>
<dbReference type="RefSeq" id="WP_131727244.1">
    <property type="nucleotide sequence ID" value="NZ_CADILH010000007.1"/>
</dbReference>
<reference evidence="1 2" key="1">
    <citation type="submission" date="2020-04" db="EMBL/GenBank/DDBJ databases">
        <authorList>
            <person name="De Canck E."/>
        </authorList>
    </citation>
    <scope>NUCLEOTIDE SEQUENCE [LARGE SCALE GENOMIC DNA]</scope>
    <source>
        <strain evidence="1 2">LMG 6000</strain>
    </source>
</reference>
<gene>
    <name evidence="1" type="ORF">LMG6000_04288</name>
</gene>
<evidence type="ECO:0000313" key="1">
    <source>
        <dbReference type="EMBL" id="CAB3935363.1"/>
    </source>
</evidence>
<dbReference type="EMBL" id="CADILH010000007">
    <property type="protein sequence ID" value="CAB3935363.1"/>
    <property type="molecule type" value="Genomic_DNA"/>
</dbReference>
<sequence length="62" mass="7540">MIKENKYKLNDNCLKAIEFIKRAEIRLKEIDRKYSYADYPIEILAEKNYLENIVKQLKSEEE</sequence>
<accession>A0A6S7F521</accession>
<dbReference type="Proteomes" id="UP000494183">
    <property type="component" value="Unassembled WGS sequence"/>
</dbReference>
<evidence type="ECO:0000313" key="2">
    <source>
        <dbReference type="Proteomes" id="UP000494183"/>
    </source>
</evidence>